<evidence type="ECO:0000313" key="3">
    <source>
        <dbReference type="Proteomes" id="UP000199039"/>
    </source>
</evidence>
<feature type="signal peptide" evidence="1">
    <location>
        <begin position="1"/>
        <end position="23"/>
    </location>
</feature>
<proteinExistence type="predicted"/>
<name>A0A1G6S3H4_9MICO</name>
<dbReference type="PROSITE" id="PS51257">
    <property type="entry name" value="PROKAR_LIPOPROTEIN"/>
    <property type="match status" value="1"/>
</dbReference>
<dbReference type="RefSeq" id="WP_093184186.1">
    <property type="nucleotide sequence ID" value="NZ_FMYH01000005.1"/>
</dbReference>
<dbReference type="OrthoDB" id="4227064at2"/>
<dbReference type="STRING" id="1814289.SAMN05216410_2865"/>
<dbReference type="Proteomes" id="UP000199039">
    <property type="component" value="Unassembled WGS sequence"/>
</dbReference>
<gene>
    <name evidence="2" type="ORF">SAMN05216410_2865</name>
</gene>
<dbReference type="EMBL" id="FMYH01000005">
    <property type="protein sequence ID" value="SDD11408.1"/>
    <property type="molecule type" value="Genomic_DNA"/>
</dbReference>
<keyword evidence="3" id="KW-1185">Reference proteome</keyword>
<reference evidence="2 3" key="1">
    <citation type="submission" date="2016-09" db="EMBL/GenBank/DDBJ databases">
        <authorList>
            <person name="Capua I."/>
            <person name="De Benedictis P."/>
            <person name="Joannis T."/>
            <person name="Lombin L.H."/>
            <person name="Cattoli G."/>
        </authorList>
    </citation>
    <scope>NUCLEOTIDE SEQUENCE [LARGE SCALE GENOMIC DNA]</scope>
    <source>
        <strain evidence="2 3">ISLP-3</strain>
    </source>
</reference>
<feature type="chain" id="PRO_5011718098" evidence="1">
    <location>
        <begin position="24"/>
        <end position="137"/>
    </location>
</feature>
<protein>
    <submittedName>
        <fullName evidence="2">Uncharacterized protein</fullName>
    </submittedName>
</protein>
<organism evidence="2 3">
    <name type="scientific">Sanguibacter gelidistatuariae</name>
    <dbReference type="NCBI Taxonomy" id="1814289"/>
    <lineage>
        <taxon>Bacteria</taxon>
        <taxon>Bacillati</taxon>
        <taxon>Actinomycetota</taxon>
        <taxon>Actinomycetes</taxon>
        <taxon>Micrococcales</taxon>
        <taxon>Sanguibacteraceae</taxon>
        <taxon>Sanguibacter</taxon>
    </lineage>
</organism>
<accession>A0A1G6S3H4</accession>
<evidence type="ECO:0000256" key="1">
    <source>
        <dbReference type="SAM" id="SignalP"/>
    </source>
</evidence>
<dbReference type="AlphaFoldDB" id="A0A1G6S3H4"/>
<evidence type="ECO:0000313" key="2">
    <source>
        <dbReference type="EMBL" id="SDD11408.1"/>
    </source>
</evidence>
<sequence>MKLTLASVLVVATVLTGVTGCVAGPDPEKSEFAGRAPLASCGELKLAQGESVPAQAWDCLEAGVATGAEFVVAKLTTEGDPITYYFRVGPKIGGVDIFIDSTQDKWGSGKWDRRLCTGEDFATIIAGCVATFVPVEG</sequence>
<keyword evidence="1" id="KW-0732">Signal</keyword>